<name>A0AAV5SEH8_9BILA</name>
<gene>
    <name evidence="2" type="ORF">PENTCL1PPCAC_3951</name>
    <name evidence="3" type="ORF">PENTCL1PPCAC_3954</name>
</gene>
<keyword evidence="4" id="KW-1185">Reference proteome</keyword>
<protein>
    <recommendedName>
        <fullName evidence="1">Helitron helicase-like domain-containing protein</fullName>
    </recommendedName>
</protein>
<evidence type="ECO:0000313" key="3">
    <source>
        <dbReference type="EMBL" id="GMS81779.1"/>
    </source>
</evidence>
<dbReference type="InterPro" id="IPR025476">
    <property type="entry name" value="Helitron_helicase-like"/>
</dbReference>
<dbReference type="Pfam" id="PF14214">
    <property type="entry name" value="Helitron_like_N"/>
    <property type="match status" value="1"/>
</dbReference>
<accession>A0AAV5SEH8</accession>
<dbReference type="AlphaFoldDB" id="A0AAV5SEH8"/>
<organism evidence="2 4">
    <name type="scientific">Pristionchus entomophagus</name>
    <dbReference type="NCBI Taxonomy" id="358040"/>
    <lineage>
        <taxon>Eukaryota</taxon>
        <taxon>Metazoa</taxon>
        <taxon>Ecdysozoa</taxon>
        <taxon>Nematoda</taxon>
        <taxon>Chromadorea</taxon>
        <taxon>Rhabditida</taxon>
        <taxon>Rhabditina</taxon>
        <taxon>Diplogasteromorpha</taxon>
        <taxon>Diplogasteroidea</taxon>
        <taxon>Neodiplogasteridae</taxon>
        <taxon>Pristionchus</taxon>
    </lineage>
</organism>
<dbReference type="EMBL" id="BTSX01000001">
    <property type="protein sequence ID" value="GMS81779.1"/>
    <property type="molecule type" value="Genomic_DNA"/>
</dbReference>
<dbReference type="Proteomes" id="UP001432027">
    <property type="component" value="Unassembled WGS sequence"/>
</dbReference>
<feature type="non-terminal residue" evidence="2">
    <location>
        <position position="100"/>
    </location>
</feature>
<feature type="non-terminal residue" evidence="2">
    <location>
        <position position="1"/>
    </location>
</feature>
<evidence type="ECO:0000313" key="2">
    <source>
        <dbReference type="EMBL" id="GMS81776.1"/>
    </source>
</evidence>
<proteinExistence type="predicted"/>
<comment type="caution">
    <text evidence="2">The sequence shown here is derived from an EMBL/GenBank/DDBJ whole genome shotgun (WGS) entry which is preliminary data.</text>
</comment>
<feature type="domain" description="Helitron helicase-like" evidence="1">
    <location>
        <begin position="3"/>
        <end position="90"/>
    </location>
</feature>
<dbReference type="EMBL" id="BTSX01000001">
    <property type="protein sequence ID" value="GMS81776.1"/>
    <property type="molecule type" value="Genomic_DNA"/>
</dbReference>
<evidence type="ECO:0000259" key="1">
    <source>
        <dbReference type="Pfam" id="PF14214"/>
    </source>
</evidence>
<evidence type="ECO:0000313" key="4">
    <source>
        <dbReference type="Proteomes" id="UP001432027"/>
    </source>
</evidence>
<sequence>EKSIVIIGAIGKPSLFITMTGNYNWPEIKENMIPNTDWHSNALLVCSVFWLKLQELLDDIVNKELFGPVVAFVYSIEFQKRGMPHAHILITLKPGYQLDN</sequence>
<reference evidence="2" key="1">
    <citation type="submission" date="2023-10" db="EMBL/GenBank/DDBJ databases">
        <title>Genome assembly of Pristionchus species.</title>
        <authorList>
            <person name="Yoshida K."/>
            <person name="Sommer R.J."/>
        </authorList>
    </citation>
    <scope>NUCLEOTIDE SEQUENCE</scope>
    <source>
        <strain evidence="2">RS0144</strain>
    </source>
</reference>